<dbReference type="AlphaFoldDB" id="A0A438CQQ3"/>
<evidence type="ECO:0000313" key="3">
    <source>
        <dbReference type="Proteomes" id="UP000288805"/>
    </source>
</evidence>
<protein>
    <submittedName>
        <fullName evidence="2">Uncharacterized protein</fullName>
    </submittedName>
</protein>
<evidence type="ECO:0000256" key="1">
    <source>
        <dbReference type="SAM" id="Coils"/>
    </source>
</evidence>
<dbReference type="Proteomes" id="UP000288805">
    <property type="component" value="Unassembled WGS sequence"/>
</dbReference>
<name>A0A438CQQ3_VITVI</name>
<comment type="caution">
    <text evidence="2">The sequence shown here is derived from an EMBL/GenBank/DDBJ whole genome shotgun (WGS) entry which is preliminary data.</text>
</comment>
<sequence>MRAFICHRISSGEELHAKLEWVESDLTAAQKAAVEGAEALKLAEGEKEVIRIKVDKLRKESKIAEELETEYQKQVDNMYFFGYRCCMKKNGITQDIPSLPSNDDDEVSCKFLTFVPLTLYDGSRREHAYFCGMTASILYARAKGVFPVGRPGALLCPTPLCEWPRVHYRVRTSDDMRGIGSLVEADSDHGEVGSLHPDPMCVLAIFRQISCPEVVLNSMCPLYAFFPGTTDRCDCNREVGWRWMGNSIASFIGSVAATLVKASTYTFSMQGILLITHSFR</sequence>
<keyword evidence="1" id="KW-0175">Coiled coil</keyword>
<evidence type="ECO:0000313" key="2">
    <source>
        <dbReference type="EMBL" id="RVW25540.1"/>
    </source>
</evidence>
<feature type="coiled-coil region" evidence="1">
    <location>
        <begin position="40"/>
        <end position="77"/>
    </location>
</feature>
<gene>
    <name evidence="2" type="ORF">CK203_116727</name>
</gene>
<accession>A0A438CQQ3</accession>
<reference evidence="2 3" key="1">
    <citation type="journal article" date="2018" name="PLoS Genet.">
        <title>Population sequencing reveals clonal diversity and ancestral inbreeding in the grapevine cultivar Chardonnay.</title>
        <authorList>
            <person name="Roach M.J."/>
            <person name="Johnson D.L."/>
            <person name="Bohlmann J."/>
            <person name="van Vuuren H.J."/>
            <person name="Jones S.J."/>
            <person name="Pretorius I.S."/>
            <person name="Schmidt S.A."/>
            <person name="Borneman A.R."/>
        </authorList>
    </citation>
    <scope>NUCLEOTIDE SEQUENCE [LARGE SCALE GENOMIC DNA]</scope>
    <source>
        <strain evidence="3">cv. Chardonnay</strain>
        <tissue evidence="2">Leaf</tissue>
    </source>
</reference>
<proteinExistence type="predicted"/>
<organism evidence="2 3">
    <name type="scientific">Vitis vinifera</name>
    <name type="common">Grape</name>
    <dbReference type="NCBI Taxonomy" id="29760"/>
    <lineage>
        <taxon>Eukaryota</taxon>
        <taxon>Viridiplantae</taxon>
        <taxon>Streptophyta</taxon>
        <taxon>Embryophyta</taxon>
        <taxon>Tracheophyta</taxon>
        <taxon>Spermatophyta</taxon>
        <taxon>Magnoliopsida</taxon>
        <taxon>eudicotyledons</taxon>
        <taxon>Gunneridae</taxon>
        <taxon>Pentapetalae</taxon>
        <taxon>rosids</taxon>
        <taxon>Vitales</taxon>
        <taxon>Vitaceae</taxon>
        <taxon>Viteae</taxon>
        <taxon>Vitis</taxon>
    </lineage>
</organism>
<dbReference type="EMBL" id="QGNW01002083">
    <property type="protein sequence ID" value="RVW25540.1"/>
    <property type="molecule type" value="Genomic_DNA"/>
</dbReference>